<name>A0A0D2XSU6_FUSOF</name>
<protein>
    <submittedName>
        <fullName evidence="1">Uncharacterized protein</fullName>
    </submittedName>
</protein>
<evidence type="ECO:0000313" key="1">
    <source>
        <dbReference type="EnsemblFungi" id="FOXG_07048P0"/>
    </source>
</evidence>
<reference evidence="2" key="1">
    <citation type="journal article" date="2012" name="Mol. Plant Microbe Interact.">
        <title>A highly conserved effector in Fusarium oxysporum is required for full virulence on Arabidopsis.</title>
        <authorList>
            <person name="Thatcher L.F."/>
            <person name="Gardiner D.M."/>
            <person name="Kazan K."/>
            <person name="Manners J."/>
        </authorList>
    </citation>
    <scope>NUCLEOTIDE SEQUENCE [LARGE SCALE GENOMIC DNA]</scope>
    <source>
        <strain evidence="2">Fo5176</strain>
    </source>
</reference>
<dbReference type="Proteomes" id="UP000002489">
    <property type="component" value="Unassembled WGS sequence"/>
</dbReference>
<dbReference type="EnsemblFungi" id="FOXG_07048T0">
    <property type="protein sequence ID" value="FOXG_07048P0"/>
    <property type="gene ID" value="FOXG_07048"/>
</dbReference>
<accession>A0A0D2XSU6</accession>
<sequence length="163" mass="18130">MTSIQVSSQVFQMFLCDSPVNVEAVRSPRHRNQFWELVASANHSSSSLTLRPLRLKLEERPSPTSQLSRSAARNIYHKNTLPIRIAKVEGAGSKPMASFLQKSVLIYGHCRPTGSHMITEADDIADEDSYSSRAVIHLPTKRRCLESPTARSNVNKAKELTVG</sequence>
<reference evidence="1" key="2">
    <citation type="submission" date="2025-08" db="UniProtKB">
        <authorList>
            <consortium name="EnsemblFungi"/>
        </authorList>
    </citation>
    <scope>IDENTIFICATION</scope>
    <source>
        <strain evidence="1">4287 / CBS 123668 / FGSC 9935 / NRRL 34936</strain>
    </source>
</reference>
<evidence type="ECO:0000313" key="2">
    <source>
        <dbReference type="Proteomes" id="UP000002489"/>
    </source>
</evidence>
<organism evidence="1 2">
    <name type="scientific">Fusarium oxysporum (strain Fo5176)</name>
    <name type="common">Fusarium vascular wilt</name>
    <dbReference type="NCBI Taxonomy" id="660025"/>
    <lineage>
        <taxon>Eukaryota</taxon>
        <taxon>Fungi</taxon>
        <taxon>Dikarya</taxon>
        <taxon>Ascomycota</taxon>
        <taxon>Pezizomycotina</taxon>
        <taxon>Sordariomycetes</taxon>
        <taxon>Hypocreomycetidae</taxon>
        <taxon>Hypocreales</taxon>
        <taxon>Nectriaceae</taxon>
        <taxon>Fusarium</taxon>
        <taxon>Fusarium oxysporum species complex</taxon>
    </lineage>
</organism>
<dbReference type="AlphaFoldDB" id="A0A0D2XSU6"/>
<proteinExistence type="predicted"/>